<evidence type="ECO:0000313" key="3">
    <source>
        <dbReference type="Proteomes" id="UP000831327"/>
    </source>
</evidence>
<keyword evidence="3" id="KW-1185">Reference proteome</keyword>
<reference evidence="2 3" key="1">
    <citation type="journal article" date="2016" name="Microbes Environ.">
        <title>Phylogenetically diverse aerobic anoxygenic phototrophic bacteria isolated from epilithic biofilms in Tama river, Japan.</title>
        <authorList>
            <person name="Hirose S."/>
            <person name="Matsuura K."/>
            <person name="Haruta S."/>
        </authorList>
    </citation>
    <scope>NUCLEOTIDE SEQUENCE [LARGE SCALE GENOMIC DNA]</scope>
    <source>
        <strain evidence="2 3">S08</strain>
    </source>
</reference>
<evidence type="ECO:0000313" key="2">
    <source>
        <dbReference type="EMBL" id="BDG74672.1"/>
    </source>
</evidence>
<dbReference type="Proteomes" id="UP000831327">
    <property type="component" value="Chromosome"/>
</dbReference>
<dbReference type="EMBL" id="AP025637">
    <property type="protein sequence ID" value="BDG74672.1"/>
    <property type="molecule type" value="Genomic_DNA"/>
</dbReference>
<accession>A0ABN6P7E3</accession>
<name>A0ABN6P7E3_9PROT</name>
<gene>
    <name evidence="2" type="ORF">Rmf_46010</name>
</gene>
<keyword evidence="1" id="KW-0732">Signal</keyword>
<proteinExistence type="predicted"/>
<feature type="chain" id="PRO_5046531340" evidence="1">
    <location>
        <begin position="21"/>
        <end position="385"/>
    </location>
</feature>
<organism evidence="2 3">
    <name type="scientific">Roseomonas fluvialis</name>
    <dbReference type="NCBI Taxonomy" id="1750527"/>
    <lineage>
        <taxon>Bacteria</taxon>
        <taxon>Pseudomonadati</taxon>
        <taxon>Pseudomonadota</taxon>
        <taxon>Alphaproteobacteria</taxon>
        <taxon>Acetobacterales</taxon>
        <taxon>Roseomonadaceae</taxon>
        <taxon>Roseomonas</taxon>
    </lineage>
</organism>
<protein>
    <submittedName>
        <fullName evidence="2">Uncharacterized protein</fullName>
    </submittedName>
</protein>
<evidence type="ECO:0000256" key="1">
    <source>
        <dbReference type="SAM" id="SignalP"/>
    </source>
</evidence>
<sequence length="385" mass="39228">MRHILLLAAALAAAAPAARAAETSLPALMRLLPQPQAGSQQPGHVILAYARADLLAGQRGPTGAPGFSRVEAVTAAGPAALGNIALGQVEDWPAVSGFDFDAIEALVLLDTAPVPNAVRVLAGARIPTLQALAAPLAPRGFAPRRIAGQEVLARGADNAPNFQFRAAGDALGGSLGISLRYAVPAAGVLVATREDATMAAALGAAGAGRSLADVPELRALAETSAGGVGARDLAQALVFVTAPYVIVPDLTIGPDDAARRLRAEMVDTATLPSPSPWAFAMLSERRDAQAIVTRLAIAYRDRAAAVAAAEAMAARLAVMPPAPGIGAARHEVVDGAAEGIFVAAIEARQPPGTEETLMRVITRRHYSGAPTPMTIGAVPRAAFAR</sequence>
<dbReference type="RefSeq" id="WP_244408832.1">
    <property type="nucleotide sequence ID" value="NZ_AP025637.1"/>
</dbReference>
<feature type="signal peptide" evidence="1">
    <location>
        <begin position="1"/>
        <end position="20"/>
    </location>
</feature>